<evidence type="ECO:0000256" key="1">
    <source>
        <dbReference type="SAM" id="SignalP"/>
    </source>
</evidence>
<dbReference type="KEGG" id="bgp:BGL_1c01120"/>
<dbReference type="AlphaFoldDB" id="A0A0B6RUA4"/>
<dbReference type="Proteomes" id="UP000031838">
    <property type="component" value="Chromosome 1"/>
</dbReference>
<organism evidence="2 3">
    <name type="scientific">Burkholderia plantarii</name>
    <dbReference type="NCBI Taxonomy" id="41899"/>
    <lineage>
        <taxon>Bacteria</taxon>
        <taxon>Pseudomonadati</taxon>
        <taxon>Pseudomonadota</taxon>
        <taxon>Betaproteobacteria</taxon>
        <taxon>Burkholderiales</taxon>
        <taxon>Burkholderiaceae</taxon>
        <taxon>Burkholderia</taxon>
    </lineage>
</organism>
<dbReference type="EMBL" id="CP002580">
    <property type="protein sequence ID" value="AJK44665.1"/>
    <property type="molecule type" value="Genomic_DNA"/>
</dbReference>
<proteinExistence type="predicted"/>
<gene>
    <name evidence="2" type="ORF">BGL_1c01120</name>
</gene>
<evidence type="ECO:0000313" key="2">
    <source>
        <dbReference type="EMBL" id="AJK44665.1"/>
    </source>
</evidence>
<reference evidence="2 3" key="2">
    <citation type="journal article" date="2016" name="Appl. Microbiol. Biotechnol.">
        <title>Mutations improving production and secretion of extracellular lipase by Burkholderia glumae PG1.</title>
        <authorList>
            <person name="Knapp A."/>
            <person name="Voget S."/>
            <person name="Gao R."/>
            <person name="Zaburannyi N."/>
            <person name="Krysciak D."/>
            <person name="Breuer M."/>
            <person name="Hauer B."/>
            <person name="Streit W.R."/>
            <person name="Muller R."/>
            <person name="Daniel R."/>
            <person name="Jaeger K.E."/>
        </authorList>
    </citation>
    <scope>NUCLEOTIDE SEQUENCE [LARGE SCALE GENOMIC DNA]</scope>
    <source>
        <strain evidence="2 3">PG1</strain>
    </source>
</reference>
<reference evidence="3" key="1">
    <citation type="submission" date="2011-03" db="EMBL/GenBank/DDBJ databases">
        <authorList>
            <person name="Voget S."/>
            <person name="Streit W.R."/>
            <person name="Jaeger K.E."/>
            <person name="Daniel R."/>
        </authorList>
    </citation>
    <scope>NUCLEOTIDE SEQUENCE [LARGE SCALE GENOMIC DNA]</scope>
    <source>
        <strain evidence="3">PG1</strain>
    </source>
</reference>
<feature type="chain" id="PRO_5002124529" description="CS1 type fimbrial major subunit" evidence="1">
    <location>
        <begin position="24"/>
        <end position="177"/>
    </location>
</feature>
<dbReference type="Gene3D" id="2.60.40.2040">
    <property type="entry name" value="CFA/I fimbrial subunit E, pilin domain"/>
    <property type="match status" value="1"/>
</dbReference>
<keyword evidence="1" id="KW-0732">Signal</keyword>
<feature type="signal peptide" evidence="1">
    <location>
        <begin position="1"/>
        <end position="23"/>
    </location>
</feature>
<dbReference type="RefSeq" id="WP_042623523.1">
    <property type="nucleotide sequence ID" value="NZ_CP002580.1"/>
</dbReference>
<accession>A0A0B6RUA4</accession>
<dbReference type="HOGENOM" id="CLU_1515113_0_0_4"/>
<protein>
    <recommendedName>
        <fullName evidence="4">CS1 type fimbrial major subunit</fullName>
    </recommendedName>
</protein>
<dbReference type="Pfam" id="PF04449">
    <property type="entry name" value="Fimbrial_CS1"/>
    <property type="match status" value="1"/>
</dbReference>
<dbReference type="GO" id="GO:0009289">
    <property type="term" value="C:pilus"/>
    <property type="evidence" value="ECO:0007669"/>
    <property type="project" value="InterPro"/>
</dbReference>
<sequence>MLSKLAFQSLVAASVAAVGIAHADTVQQNIQLRATVPSGTSYVKAVGGWPADAVDFVYDQNTQKLRNPPVIGLRMRNNMGTGPGAGGVILASLSYPIVLSDGVATDDLPVQASISGSALTKPVVLSTTGQQIYNDKAGAEVDGALTLHVQDDAKLTPGQSYQGTAALVFDFQPAPAQ</sequence>
<name>A0A0B6RUA4_BURPL</name>
<keyword evidence="3" id="KW-1185">Reference proteome</keyword>
<dbReference type="InterPro" id="IPR007540">
    <property type="entry name" value="Fimbrial_CS1-type"/>
</dbReference>
<evidence type="ECO:0008006" key="4">
    <source>
        <dbReference type="Google" id="ProtNLM"/>
    </source>
</evidence>
<evidence type="ECO:0000313" key="3">
    <source>
        <dbReference type="Proteomes" id="UP000031838"/>
    </source>
</evidence>